<dbReference type="InterPro" id="IPR050833">
    <property type="entry name" value="Poly_Biosynth_Transport"/>
</dbReference>
<dbReference type="Pfam" id="PF01554">
    <property type="entry name" value="MatE"/>
    <property type="match status" value="1"/>
</dbReference>
<comment type="caution">
    <text evidence="7">The sequence shown here is derived from an EMBL/GenBank/DDBJ whole genome shotgun (WGS) entry which is preliminary data.</text>
</comment>
<feature type="transmembrane region" description="Helical" evidence="6">
    <location>
        <begin position="20"/>
        <end position="47"/>
    </location>
</feature>
<gene>
    <name evidence="7" type="ORF">C482_13645</name>
</gene>
<evidence type="ECO:0000256" key="6">
    <source>
        <dbReference type="SAM" id="Phobius"/>
    </source>
</evidence>
<keyword evidence="8" id="KW-1185">Reference proteome</keyword>
<organism evidence="7 8">
    <name type="scientific">Natrialba chahannaoensis JCM 10990</name>
    <dbReference type="NCBI Taxonomy" id="1227492"/>
    <lineage>
        <taxon>Archaea</taxon>
        <taxon>Methanobacteriati</taxon>
        <taxon>Methanobacteriota</taxon>
        <taxon>Stenosarchaea group</taxon>
        <taxon>Halobacteria</taxon>
        <taxon>Halobacteriales</taxon>
        <taxon>Natrialbaceae</taxon>
        <taxon>Natrialba</taxon>
    </lineage>
</organism>
<evidence type="ECO:0000256" key="3">
    <source>
        <dbReference type="ARBA" id="ARBA00022692"/>
    </source>
</evidence>
<sequence length="257" mass="28440">MKDAGDILMNRVDILMVGFFLSSTAVGIYNIAVLLAGILALPLAAFNQLFPPVASRLLSNEKRSELKYLYEVITRWVFIISLIMAISLVTYRFELLSLFGEEFTGGSLVLTLFVLGQLVHSLGGANGYLLMMTDHQYLLAANQWAFGILNFVLNYIFIVEYGFIGAAVATASVFALLNITKTIELWYLEGLFPYSLSFLKPIIAGIFSIIPMHIMGMLLNGIYLVFVGTLIGVLTYIIIIISLGVEEEEKSLIKSLV</sequence>
<dbReference type="PANTHER" id="PTHR30250:SF27">
    <property type="entry name" value="POLYSACCHARIDE BIOSYNTHESIS PROTEIN"/>
    <property type="match status" value="1"/>
</dbReference>
<dbReference type="GO" id="GO:0015297">
    <property type="term" value="F:antiporter activity"/>
    <property type="evidence" value="ECO:0007669"/>
    <property type="project" value="InterPro"/>
</dbReference>
<keyword evidence="3 6" id="KW-0812">Transmembrane</keyword>
<dbReference type="STRING" id="1227492.C482_13645"/>
<keyword evidence="5 6" id="KW-0472">Membrane</keyword>
<evidence type="ECO:0000256" key="1">
    <source>
        <dbReference type="ARBA" id="ARBA00004651"/>
    </source>
</evidence>
<dbReference type="GO" id="GO:0042910">
    <property type="term" value="F:xenobiotic transmembrane transporter activity"/>
    <property type="evidence" value="ECO:0007669"/>
    <property type="project" value="InterPro"/>
</dbReference>
<evidence type="ECO:0000313" key="8">
    <source>
        <dbReference type="Proteomes" id="UP000011693"/>
    </source>
</evidence>
<accession>M0AFW3</accession>
<feature type="transmembrane region" description="Helical" evidence="6">
    <location>
        <begin position="191"/>
        <end position="210"/>
    </location>
</feature>
<evidence type="ECO:0000313" key="7">
    <source>
        <dbReference type="EMBL" id="ELY97281.1"/>
    </source>
</evidence>
<comment type="subcellular location">
    <subcellularLocation>
        <location evidence="1">Cell membrane</location>
        <topology evidence="1">Multi-pass membrane protein</topology>
    </subcellularLocation>
</comment>
<dbReference type="PANTHER" id="PTHR30250">
    <property type="entry name" value="PST FAMILY PREDICTED COLANIC ACID TRANSPORTER"/>
    <property type="match status" value="1"/>
</dbReference>
<dbReference type="GO" id="GO:0005886">
    <property type="term" value="C:plasma membrane"/>
    <property type="evidence" value="ECO:0007669"/>
    <property type="project" value="UniProtKB-SubCell"/>
</dbReference>
<evidence type="ECO:0000256" key="2">
    <source>
        <dbReference type="ARBA" id="ARBA00022475"/>
    </source>
</evidence>
<keyword evidence="4 6" id="KW-1133">Transmembrane helix</keyword>
<evidence type="ECO:0000256" key="5">
    <source>
        <dbReference type="ARBA" id="ARBA00023136"/>
    </source>
</evidence>
<feature type="transmembrane region" description="Helical" evidence="6">
    <location>
        <begin position="68"/>
        <end position="91"/>
    </location>
</feature>
<dbReference type="InterPro" id="IPR002528">
    <property type="entry name" value="MATE_fam"/>
</dbReference>
<dbReference type="EMBL" id="AOIN01000069">
    <property type="protein sequence ID" value="ELY97281.1"/>
    <property type="molecule type" value="Genomic_DNA"/>
</dbReference>
<name>M0AFW3_9EURY</name>
<reference evidence="7 8" key="1">
    <citation type="journal article" date="2014" name="PLoS Genet.">
        <title>Phylogenetically driven sequencing of extremely halophilic archaea reveals strategies for static and dynamic osmo-response.</title>
        <authorList>
            <person name="Becker E.A."/>
            <person name="Seitzer P.M."/>
            <person name="Tritt A."/>
            <person name="Larsen D."/>
            <person name="Krusor M."/>
            <person name="Yao A.I."/>
            <person name="Wu D."/>
            <person name="Madern D."/>
            <person name="Eisen J.A."/>
            <person name="Darling A.E."/>
            <person name="Facciotti M.T."/>
        </authorList>
    </citation>
    <scope>NUCLEOTIDE SEQUENCE [LARGE SCALE GENOMIC DNA]</scope>
    <source>
        <strain evidence="7 8">JCM 10990</strain>
    </source>
</reference>
<evidence type="ECO:0000256" key="4">
    <source>
        <dbReference type="ARBA" id="ARBA00022989"/>
    </source>
</evidence>
<proteinExistence type="predicted"/>
<protein>
    <submittedName>
        <fullName evidence="7">Polysaccharide biosynthesis protein</fullName>
    </submittedName>
</protein>
<dbReference type="AlphaFoldDB" id="M0AFW3"/>
<feature type="transmembrane region" description="Helical" evidence="6">
    <location>
        <begin position="222"/>
        <end position="245"/>
    </location>
</feature>
<keyword evidence="2" id="KW-1003">Cell membrane</keyword>
<feature type="transmembrane region" description="Helical" evidence="6">
    <location>
        <begin position="103"/>
        <end position="125"/>
    </location>
</feature>
<dbReference type="Proteomes" id="UP000011693">
    <property type="component" value="Unassembled WGS sequence"/>
</dbReference>
<dbReference type="PATRIC" id="fig|1227492.4.peg.2708"/>